<reference evidence="1 2" key="1">
    <citation type="submission" date="2017-11" db="EMBL/GenBank/DDBJ databases">
        <title>The genome of Rhizophagus clarus HR1 reveals common genetic basis of auxotrophy among arbuscular mycorrhizal fungi.</title>
        <authorList>
            <person name="Kobayashi Y."/>
        </authorList>
    </citation>
    <scope>NUCLEOTIDE SEQUENCE [LARGE SCALE GENOMIC DNA]</scope>
    <source>
        <strain evidence="1 2">HR1</strain>
    </source>
</reference>
<evidence type="ECO:0000313" key="1">
    <source>
        <dbReference type="EMBL" id="GBC05650.1"/>
    </source>
</evidence>
<dbReference type="AlphaFoldDB" id="A0A2Z6S8F9"/>
<dbReference type="Proteomes" id="UP000247702">
    <property type="component" value="Unassembled WGS sequence"/>
</dbReference>
<name>A0A2Z6S8F9_9GLOM</name>
<gene>
    <name evidence="1" type="ORF">RclHR1_06340006</name>
</gene>
<dbReference type="EMBL" id="BEXD01004020">
    <property type="protein sequence ID" value="GBC05650.1"/>
    <property type="molecule type" value="Genomic_DNA"/>
</dbReference>
<evidence type="ECO:0000313" key="2">
    <source>
        <dbReference type="Proteomes" id="UP000247702"/>
    </source>
</evidence>
<keyword evidence="2" id="KW-1185">Reference proteome</keyword>
<organism evidence="1 2">
    <name type="scientific">Rhizophagus clarus</name>
    <dbReference type="NCBI Taxonomy" id="94130"/>
    <lineage>
        <taxon>Eukaryota</taxon>
        <taxon>Fungi</taxon>
        <taxon>Fungi incertae sedis</taxon>
        <taxon>Mucoromycota</taxon>
        <taxon>Glomeromycotina</taxon>
        <taxon>Glomeromycetes</taxon>
        <taxon>Glomerales</taxon>
        <taxon>Glomeraceae</taxon>
        <taxon>Rhizophagus</taxon>
    </lineage>
</organism>
<accession>A0A2Z6S8F9</accession>
<proteinExistence type="predicted"/>
<sequence>MQTSQTNSKEELIKYDGNEELNILSESYKKEVSNIYEEWFGYNSIVHSKFKNIKIEILLPGLFEFYYDTFQILLNC</sequence>
<comment type="caution">
    <text evidence="1">The sequence shown here is derived from an EMBL/GenBank/DDBJ whole genome shotgun (WGS) entry which is preliminary data.</text>
</comment>
<protein>
    <submittedName>
        <fullName evidence="1">Uncharacterized protein</fullName>
    </submittedName>
</protein>